<dbReference type="InterPro" id="IPR052360">
    <property type="entry name" value="Transcr_Regulatory_Proteins"/>
</dbReference>
<dbReference type="EMBL" id="JQFZ01000281">
    <property type="protein sequence ID" value="KGO51667.1"/>
    <property type="molecule type" value="Genomic_DNA"/>
</dbReference>
<feature type="compositionally biased region" description="Basic residues" evidence="7">
    <location>
        <begin position="88"/>
        <end position="97"/>
    </location>
</feature>
<dbReference type="RefSeq" id="XP_016594587.1">
    <property type="nucleotide sequence ID" value="XM_016738061.1"/>
</dbReference>
<evidence type="ECO:0000256" key="3">
    <source>
        <dbReference type="ARBA" id="ARBA00023015"/>
    </source>
</evidence>
<keyword evidence="4" id="KW-0238">DNA-binding</keyword>
<feature type="region of interest" description="Disordered" evidence="7">
    <location>
        <begin position="77"/>
        <end position="98"/>
    </location>
</feature>
<gene>
    <name evidence="9" type="ORF">PEX2_007840</name>
</gene>
<evidence type="ECO:0000256" key="1">
    <source>
        <dbReference type="ARBA" id="ARBA00022723"/>
    </source>
</evidence>
<evidence type="ECO:0000256" key="2">
    <source>
        <dbReference type="ARBA" id="ARBA00022833"/>
    </source>
</evidence>
<evidence type="ECO:0000256" key="7">
    <source>
        <dbReference type="SAM" id="MobiDB-lite"/>
    </source>
</evidence>
<dbReference type="VEuPathDB" id="FungiDB:PEXP_080790"/>
<dbReference type="PROSITE" id="PS50048">
    <property type="entry name" value="ZN2_CY6_FUNGAL_2"/>
    <property type="match status" value="1"/>
</dbReference>
<dbReference type="Pfam" id="PF00172">
    <property type="entry name" value="Zn_clus"/>
    <property type="match status" value="1"/>
</dbReference>
<dbReference type="Proteomes" id="UP000030143">
    <property type="component" value="Unassembled WGS sequence"/>
</dbReference>
<dbReference type="HOGENOM" id="CLU_1256419_0_0_1"/>
<dbReference type="PANTHER" id="PTHR36206:SF14">
    <property type="entry name" value="ZN(2)-C6 FUNGAL-TYPE DOMAIN-CONTAINING PROTEIN-RELATED"/>
    <property type="match status" value="1"/>
</dbReference>
<dbReference type="InterPro" id="IPR036864">
    <property type="entry name" value="Zn2-C6_fun-type_DNA-bd_sf"/>
</dbReference>
<evidence type="ECO:0000256" key="6">
    <source>
        <dbReference type="ARBA" id="ARBA00023242"/>
    </source>
</evidence>
<keyword evidence="5" id="KW-0804">Transcription</keyword>
<comment type="caution">
    <text evidence="9">The sequence shown here is derived from an EMBL/GenBank/DDBJ whole genome shotgun (WGS) entry which is preliminary data.</text>
</comment>
<reference evidence="9 10" key="1">
    <citation type="journal article" date="2015" name="Mol. Plant Microbe Interact.">
        <title>Genome, transcriptome, and functional analyses of Penicillium expansum provide new insights into secondary metabolism and pathogenicity.</title>
        <authorList>
            <person name="Ballester A.R."/>
            <person name="Marcet-Houben M."/>
            <person name="Levin E."/>
            <person name="Sela N."/>
            <person name="Selma-Lazaro C."/>
            <person name="Carmona L."/>
            <person name="Wisniewski M."/>
            <person name="Droby S."/>
            <person name="Gonzalez-Candelas L."/>
            <person name="Gabaldon T."/>
        </authorList>
    </citation>
    <scope>NUCLEOTIDE SEQUENCE [LARGE SCALE GENOMIC DNA]</scope>
    <source>
        <strain evidence="9 10">MD-8</strain>
    </source>
</reference>
<dbReference type="PANTHER" id="PTHR36206">
    <property type="entry name" value="ASPERCRYPTIN BIOSYNTHESIS CLUSTER-SPECIFIC TRANSCRIPTION REGULATOR ATNN-RELATED"/>
    <property type="match status" value="1"/>
</dbReference>
<dbReference type="PROSITE" id="PS00463">
    <property type="entry name" value="ZN2_CY6_FUNGAL_1"/>
    <property type="match status" value="1"/>
</dbReference>
<dbReference type="GeneID" id="27673480"/>
<dbReference type="Gene3D" id="4.10.240.10">
    <property type="entry name" value="Zn(2)-C6 fungal-type DNA-binding domain"/>
    <property type="match status" value="1"/>
</dbReference>
<dbReference type="GO" id="GO:0008270">
    <property type="term" value="F:zinc ion binding"/>
    <property type="evidence" value="ECO:0007669"/>
    <property type="project" value="InterPro"/>
</dbReference>
<evidence type="ECO:0000313" key="9">
    <source>
        <dbReference type="EMBL" id="KGO51667.1"/>
    </source>
</evidence>
<organism evidence="9 10">
    <name type="scientific">Penicillium expansum</name>
    <name type="common">Blue mold rot fungus</name>
    <dbReference type="NCBI Taxonomy" id="27334"/>
    <lineage>
        <taxon>Eukaryota</taxon>
        <taxon>Fungi</taxon>
        <taxon>Dikarya</taxon>
        <taxon>Ascomycota</taxon>
        <taxon>Pezizomycotina</taxon>
        <taxon>Eurotiomycetes</taxon>
        <taxon>Eurotiomycetidae</taxon>
        <taxon>Eurotiales</taxon>
        <taxon>Aspergillaceae</taxon>
        <taxon>Penicillium</taxon>
    </lineage>
</organism>
<keyword evidence="6" id="KW-0539">Nucleus</keyword>
<dbReference type="GO" id="GO:0003677">
    <property type="term" value="F:DNA binding"/>
    <property type="evidence" value="ECO:0007669"/>
    <property type="project" value="UniProtKB-KW"/>
</dbReference>
<feature type="domain" description="Zn(2)-C6 fungal-type" evidence="8">
    <location>
        <begin position="9"/>
        <end position="39"/>
    </location>
</feature>
<sequence>MPGVPSSRACDACRQQKKKCDESNPKCSRCTRLQIPCINNGARRFKFQELKFTPSKPQEHHTGSPAIIVAPHTAYKADGSQPRVTNPKAKRASHNKARNGVQYLQDPEKPPKPQNAAIWAFPVVANHIPSLPDKNSKELRSFHFFVDVTAPSLGAAFNSTFWKTEIPRACHLDDAIWHAIISLASAHESSVSTVPVATSTTPENLHTLKHYKLAVQNLLK</sequence>
<protein>
    <recommendedName>
        <fullName evidence="8">Zn(2)-C6 fungal-type domain-containing protein</fullName>
    </recommendedName>
</protein>
<keyword evidence="10" id="KW-1185">Reference proteome</keyword>
<dbReference type="SMART" id="SM00066">
    <property type="entry name" value="GAL4"/>
    <property type="match status" value="1"/>
</dbReference>
<evidence type="ECO:0000313" key="10">
    <source>
        <dbReference type="Proteomes" id="UP000030143"/>
    </source>
</evidence>
<keyword evidence="2" id="KW-0862">Zinc</keyword>
<evidence type="ECO:0000256" key="5">
    <source>
        <dbReference type="ARBA" id="ARBA00023163"/>
    </source>
</evidence>
<dbReference type="GO" id="GO:0000981">
    <property type="term" value="F:DNA-binding transcription factor activity, RNA polymerase II-specific"/>
    <property type="evidence" value="ECO:0007669"/>
    <property type="project" value="InterPro"/>
</dbReference>
<proteinExistence type="predicted"/>
<dbReference type="InterPro" id="IPR001138">
    <property type="entry name" value="Zn2Cys6_DnaBD"/>
</dbReference>
<dbReference type="CDD" id="cd00067">
    <property type="entry name" value="GAL4"/>
    <property type="match status" value="1"/>
</dbReference>
<evidence type="ECO:0000256" key="4">
    <source>
        <dbReference type="ARBA" id="ARBA00023125"/>
    </source>
</evidence>
<evidence type="ECO:0000259" key="8">
    <source>
        <dbReference type="PROSITE" id="PS50048"/>
    </source>
</evidence>
<accession>A0A0A2J8F3</accession>
<name>A0A0A2J8F3_PENEN</name>
<keyword evidence="1" id="KW-0479">Metal-binding</keyword>
<dbReference type="SUPFAM" id="SSF57701">
    <property type="entry name" value="Zn2/Cys6 DNA-binding domain"/>
    <property type="match status" value="1"/>
</dbReference>
<dbReference type="AlphaFoldDB" id="A0A0A2J8F3"/>
<keyword evidence="3" id="KW-0805">Transcription regulation</keyword>